<keyword evidence="1" id="KW-0732">Signal</keyword>
<evidence type="ECO:0000313" key="4">
    <source>
        <dbReference type="Proteomes" id="UP000570514"/>
    </source>
</evidence>
<accession>A0A846N095</accession>
<proteinExistence type="predicted"/>
<dbReference type="Pfam" id="PF00174">
    <property type="entry name" value="Oxidored_molyb"/>
    <property type="match status" value="1"/>
</dbReference>
<evidence type="ECO:0000313" key="3">
    <source>
        <dbReference type="EMBL" id="NIK88771.1"/>
    </source>
</evidence>
<name>A0A846N095_9PROT</name>
<organism evidence="3 4">
    <name type="scientific">Rhizomicrobium palustre</name>
    <dbReference type="NCBI Taxonomy" id="189966"/>
    <lineage>
        <taxon>Bacteria</taxon>
        <taxon>Pseudomonadati</taxon>
        <taxon>Pseudomonadota</taxon>
        <taxon>Alphaproteobacteria</taxon>
        <taxon>Micropepsales</taxon>
        <taxon>Micropepsaceae</taxon>
        <taxon>Rhizomicrobium</taxon>
    </lineage>
</organism>
<reference evidence="3 4" key="1">
    <citation type="submission" date="2020-03" db="EMBL/GenBank/DDBJ databases">
        <title>Genomic Encyclopedia of Type Strains, Phase IV (KMG-IV): sequencing the most valuable type-strain genomes for metagenomic binning, comparative biology and taxonomic classification.</title>
        <authorList>
            <person name="Goeker M."/>
        </authorList>
    </citation>
    <scope>NUCLEOTIDE SEQUENCE [LARGE SCALE GENOMIC DNA]</scope>
    <source>
        <strain evidence="3 4">DSM 19867</strain>
    </source>
</reference>
<keyword evidence="4" id="KW-1185">Reference proteome</keyword>
<gene>
    <name evidence="3" type="ORF">FHS83_002089</name>
</gene>
<dbReference type="RefSeq" id="WP_167082917.1">
    <property type="nucleotide sequence ID" value="NZ_BAAADC010000001.1"/>
</dbReference>
<feature type="signal peptide" evidence="1">
    <location>
        <begin position="1"/>
        <end position="19"/>
    </location>
</feature>
<comment type="caution">
    <text evidence="3">The sequence shown here is derived from an EMBL/GenBank/DDBJ whole genome shotgun (WGS) entry which is preliminary data.</text>
</comment>
<dbReference type="InterPro" id="IPR036374">
    <property type="entry name" value="OxRdtase_Mopterin-bd_sf"/>
</dbReference>
<evidence type="ECO:0000259" key="2">
    <source>
        <dbReference type="Pfam" id="PF00174"/>
    </source>
</evidence>
<sequence>MMKPLYTLCFALAFGPALAAPLEITVDGAVKTSLHLSETELRALPPSEVTLQLPLGSHMQAGPYKGVLVMTLLAKAVTKDEAVKNSFIRHTVMVYGRDGYAAAFAEGEFNPAYEGKAVLLAYEVNGEPFSDGLRLVSPGDKEGGRNVHDVVRIEVK</sequence>
<dbReference type="Gene3D" id="3.90.420.10">
    <property type="entry name" value="Oxidoreductase, molybdopterin-binding domain"/>
    <property type="match status" value="1"/>
</dbReference>
<dbReference type="SUPFAM" id="SSF56524">
    <property type="entry name" value="Oxidoreductase molybdopterin-binding domain"/>
    <property type="match status" value="1"/>
</dbReference>
<evidence type="ECO:0000256" key="1">
    <source>
        <dbReference type="SAM" id="SignalP"/>
    </source>
</evidence>
<dbReference type="EMBL" id="JAASRM010000001">
    <property type="protein sequence ID" value="NIK88771.1"/>
    <property type="molecule type" value="Genomic_DNA"/>
</dbReference>
<dbReference type="InterPro" id="IPR000572">
    <property type="entry name" value="OxRdtase_Mopterin-bd_dom"/>
</dbReference>
<protein>
    <submittedName>
        <fullName evidence="3">DMSO/TMAO reductase YedYZ molybdopterin-dependent catalytic subunit</fullName>
    </submittedName>
</protein>
<feature type="chain" id="PRO_5032929725" evidence="1">
    <location>
        <begin position="20"/>
        <end position="156"/>
    </location>
</feature>
<dbReference type="AlphaFoldDB" id="A0A846N095"/>
<dbReference type="Proteomes" id="UP000570514">
    <property type="component" value="Unassembled WGS sequence"/>
</dbReference>
<feature type="domain" description="Oxidoreductase molybdopterin-binding" evidence="2">
    <location>
        <begin position="23"/>
        <end position="155"/>
    </location>
</feature>